<dbReference type="WBParaSite" id="SVE_0732700.1">
    <property type="protein sequence ID" value="SVE_0732700.1"/>
    <property type="gene ID" value="SVE_0732700"/>
</dbReference>
<organism evidence="1 2">
    <name type="scientific">Strongyloides venezuelensis</name>
    <name type="common">Threadworm</name>
    <dbReference type="NCBI Taxonomy" id="75913"/>
    <lineage>
        <taxon>Eukaryota</taxon>
        <taxon>Metazoa</taxon>
        <taxon>Ecdysozoa</taxon>
        <taxon>Nematoda</taxon>
        <taxon>Chromadorea</taxon>
        <taxon>Rhabditida</taxon>
        <taxon>Tylenchina</taxon>
        <taxon>Panagrolaimomorpha</taxon>
        <taxon>Strongyloidoidea</taxon>
        <taxon>Strongyloididae</taxon>
        <taxon>Strongyloides</taxon>
    </lineage>
</organism>
<accession>A0A0K0FEP2</accession>
<protein>
    <submittedName>
        <fullName evidence="2">Sigma-54 factor interaction domain-containing protein</fullName>
    </submittedName>
</protein>
<reference evidence="2" key="2">
    <citation type="submission" date="2015-08" db="UniProtKB">
        <authorList>
            <consortium name="WormBaseParasite"/>
        </authorList>
    </citation>
    <scope>IDENTIFICATION</scope>
</reference>
<proteinExistence type="predicted"/>
<evidence type="ECO:0000313" key="1">
    <source>
        <dbReference type="Proteomes" id="UP000035680"/>
    </source>
</evidence>
<dbReference type="AlphaFoldDB" id="A0A0K0FEP2"/>
<reference evidence="1" key="1">
    <citation type="submission" date="2014-07" db="EMBL/GenBank/DDBJ databases">
        <authorList>
            <person name="Martin A.A"/>
            <person name="De Silva N."/>
        </authorList>
    </citation>
    <scope>NUCLEOTIDE SEQUENCE</scope>
</reference>
<keyword evidence="1" id="KW-1185">Reference proteome</keyword>
<dbReference type="Proteomes" id="UP000035680">
    <property type="component" value="Unassembled WGS sequence"/>
</dbReference>
<sequence>MWLQTANLGNGFQANIVSTTKKENDNFKIRLIPSNTYFQEIISTIKSERKFQRNYYEMIVKIFPKVDCCRPIVFIGPSGVGRNELKKC</sequence>
<dbReference type="STRING" id="75913.A0A0K0FEP2"/>
<name>A0A0K0FEP2_STRVS</name>
<evidence type="ECO:0000313" key="2">
    <source>
        <dbReference type="WBParaSite" id="SVE_0732700.1"/>
    </source>
</evidence>